<dbReference type="Pfam" id="PF09084">
    <property type="entry name" value="NMT1"/>
    <property type="match status" value="1"/>
</dbReference>
<dbReference type="PANTHER" id="PTHR30024:SF47">
    <property type="entry name" value="TAURINE-BINDING PERIPLASMIC PROTEIN"/>
    <property type="match status" value="1"/>
</dbReference>
<comment type="caution">
    <text evidence="5">The sequence shown here is derived from an EMBL/GenBank/DDBJ whole genome shotgun (WGS) entry which is preliminary data.</text>
</comment>
<sequence>MNKPALSFLSLLLLSAALWFAGTLLLPKSPIQHPRLSIAISATPLSSPFILASQLGYFKQHGLEVEIKTLLGGVRCFEALVNEEVDLATSSESVVMYNAFTRDDFSIIATFVTSDNDVKLITRRGNGIKNFDDIRQRRAGVVQKSASEYFLETAMVLHGIERNAYKIDYLQPETIGDALKSGRVDLISVWEPFAHQIRRQLGEDAIVLPTRGLYRLSFNLLARRDELPIKRDLHIKLLKALDDAVDFAIREPERAKAIVADALHVPRDEIDAFWPDYHFHLTLDKTLQLDLLTQAKWAIGSGYVNQPEPPDFESFIDETALNRADREINAEEKP</sequence>
<evidence type="ECO:0000259" key="4">
    <source>
        <dbReference type="Pfam" id="PF09084"/>
    </source>
</evidence>
<dbReference type="RefSeq" id="WP_214507737.1">
    <property type="nucleotide sequence ID" value="NZ_JAHEPS010000005.1"/>
</dbReference>
<dbReference type="Proteomes" id="UP001195903">
    <property type="component" value="Unassembled WGS sequence"/>
</dbReference>
<dbReference type="EMBL" id="JAHEPS010000005">
    <property type="protein sequence ID" value="MBT1445540.1"/>
    <property type="molecule type" value="Genomic_DNA"/>
</dbReference>
<dbReference type="PANTHER" id="PTHR30024">
    <property type="entry name" value="ALIPHATIC SULFONATES-BINDING PROTEIN-RELATED"/>
    <property type="match status" value="1"/>
</dbReference>
<protein>
    <submittedName>
        <fullName evidence="5">ABC transporter substrate-binding protein</fullName>
    </submittedName>
</protein>
<gene>
    <name evidence="5" type="ORF">KJI95_13540</name>
</gene>
<keyword evidence="3" id="KW-0732">Signal</keyword>
<evidence type="ECO:0000313" key="5">
    <source>
        <dbReference type="EMBL" id="MBT1445540.1"/>
    </source>
</evidence>
<organism evidence="5 6">
    <name type="scientific">Shewanella jiangmenensis</name>
    <dbReference type="NCBI Taxonomy" id="2837387"/>
    <lineage>
        <taxon>Bacteria</taxon>
        <taxon>Pseudomonadati</taxon>
        <taxon>Pseudomonadota</taxon>
        <taxon>Gammaproteobacteria</taxon>
        <taxon>Alteromonadales</taxon>
        <taxon>Shewanellaceae</taxon>
        <taxon>Shewanella</taxon>
    </lineage>
</organism>
<proteinExistence type="inferred from homology"/>
<dbReference type="InterPro" id="IPR015168">
    <property type="entry name" value="SsuA/THI5"/>
</dbReference>
<reference evidence="5 6" key="1">
    <citation type="submission" date="2021-05" db="EMBL/GenBank/DDBJ databases">
        <title>Shewanella sp. JM162201.</title>
        <authorList>
            <person name="Xu S."/>
            <person name="Li A."/>
        </authorList>
    </citation>
    <scope>NUCLEOTIDE SEQUENCE [LARGE SCALE GENOMIC DNA]</scope>
    <source>
        <strain evidence="5 6">JM162201</strain>
    </source>
</reference>
<evidence type="ECO:0000256" key="2">
    <source>
        <dbReference type="ARBA" id="ARBA00010742"/>
    </source>
</evidence>
<comment type="subcellular location">
    <subcellularLocation>
        <location evidence="1">Periplasm</location>
    </subcellularLocation>
</comment>
<evidence type="ECO:0000313" key="6">
    <source>
        <dbReference type="Proteomes" id="UP001195903"/>
    </source>
</evidence>
<keyword evidence="6" id="KW-1185">Reference proteome</keyword>
<dbReference type="SUPFAM" id="SSF53850">
    <property type="entry name" value="Periplasmic binding protein-like II"/>
    <property type="match status" value="1"/>
</dbReference>
<dbReference type="Gene3D" id="3.40.190.10">
    <property type="entry name" value="Periplasmic binding protein-like II"/>
    <property type="match status" value="3"/>
</dbReference>
<comment type="similarity">
    <text evidence="2">Belongs to the bacterial solute-binding protein SsuA/TauA family.</text>
</comment>
<feature type="domain" description="SsuA/THI5-like" evidence="4">
    <location>
        <begin position="46"/>
        <end position="255"/>
    </location>
</feature>
<name>A0ABS5V4Z5_9GAMM</name>
<accession>A0ABS5V4Z5</accession>
<evidence type="ECO:0000256" key="3">
    <source>
        <dbReference type="ARBA" id="ARBA00022729"/>
    </source>
</evidence>
<evidence type="ECO:0000256" key="1">
    <source>
        <dbReference type="ARBA" id="ARBA00004418"/>
    </source>
</evidence>